<evidence type="ECO:0000256" key="7">
    <source>
        <dbReference type="ARBA" id="ARBA00022781"/>
    </source>
</evidence>
<comment type="subcellular location">
    <subcellularLocation>
        <location evidence="2 12">Cell membrane</location>
        <topology evidence="2 12">Peripheral membrane protein</topology>
    </subcellularLocation>
</comment>
<dbReference type="NCBIfam" id="NF009977">
    <property type="entry name" value="PRK13442.1"/>
    <property type="match status" value="1"/>
</dbReference>
<dbReference type="CDD" id="cd12152">
    <property type="entry name" value="F1-ATPase_delta"/>
    <property type="match status" value="1"/>
</dbReference>
<protein>
    <recommendedName>
        <fullName evidence="12">ATP synthase epsilon chain</fullName>
    </recommendedName>
    <alternativeName>
        <fullName evidence="12">ATP synthase F1 sector epsilon subunit</fullName>
    </alternativeName>
    <alternativeName>
        <fullName evidence="12">F-ATPase epsilon subunit</fullName>
    </alternativeName>
</protein>
<dbReference type="GO" id="GO:0045259">
    <property type="term" value="C:proton-transporting ATP synthase complex"/>
    <property type="evidence" value="ECO:0007669"/>
    <property type="project" value="UniProtKB-KW"/>
</dbReference>
<dbReference type="RefSeq" id="WP_150564946.1">
    <property type="nucleotide sequence ID" value="NZ_CABPSD010000001.1"/>
</dbReference>
<keyword evidence="14" id="KW-0175">Coiled coil</keyword>
<comment type="function">
    <text evidence="1 12">Produces ATP from ADP in the presence of a proton gradient across the membrane.</text>
</comment>
<dbReference type="FunFam" id="2.60.15.10:FF:000001">
    <property type="entry name" value="ATP synthase epsilon chain"/>
    <property type="match status" value="1"/>
</dbReference>
<evidence type="ECO:0000256" key="11">
    <source>
        <dbReference type="ARBA" id="ARBA00023310"/>
    </source>
</evidence>
<dbReference type="InterPro" id="IPR020546">
    <property type="entry name" value="ATP_synth_F1_dsu/esu_N"/>
</dbReference>
<organism evidence="17 18">
    <name type="scientific">Pandoraea morbifera</name>
    <dbReference type="NCBI Taxonomy" id="2508300"/>
    <lineage>
        <taxon>Bacteria</taxon>
        <taxon>Pseudomonadati</taxon>
        <taxon>Pseudomonadota</taxon>
        <taxon>Betaproteobacteria</taxon>
        <taxon>Burkholderiales</taxon>
        <taxon>Burkholderiaceae</taxon>
        <taxon>Pandoraea</taxon>
    </lineage>
</organism>
<dbReference type="Pfam" id="PF02823">
    <property type="entry name" value="ATP-synt_DE_N"/>
    <property type="match status" value="1"/>
</dbReference>
<dbReference type="AlphaFoldDB" id="A0A5E4RDE3"/>
<comment type="subunit">
    <text evidence="4 12 13">F-type ATPases have 2 components, CF(1) - the catalytic core - and CF(0) - the membrane proton channel. CF(1) has five subunits: alpha(3), beta(3), gamma(1), delta(1), epsilon(1). CF(0) has three main subunits: a, b and c.</text>
</comment>
<dbReference type="InterPro" id="IPR001469">
    <property type="entry name" value="ATP_synth_F1_dsu/esu"/>
</dbReference>
<evidence type="ECO:0000256" key="2">
    <source>
        <dbReference type="ARBA" id="ARBA00004202"/>
    </source>
</evidence>
<dbReference type="SUPFAM" id="SSF51344">
    <property type="entry name" value="Epsilon subunit of F1F0-ATP synthase N-terminal domain"/>
    <property type="match status" value="1"/>
</dbReference>
<dbReference type="GO" id="GO:0046933">
    <property type="term" value="F:proton-transporting ATP synthase activity, rotational mechanism"/>
    <property type="evidence" value="ECO:0007669"/>
    <property type="project" value="UniProtKB-UniRule"/>
</dbReference>
<feature type="coiled-coil region" evidence="14">
    <location>
        <begin position="89"/>
        <end position="134"/>
    </location>
</feature>
<sequence length="141" mass="15348">MALLMVDVVSTERSIFSGEARFVEVPGAQGELGVLPGHTPLLTGVRPGTVRIEAADGSETYLYIAGGFVEIQPDRVTVLADTAMRADSLDHARAERAREEAQARLEQQSGDIDYAKAQAELAEAVAQLQAIRRMRKQKDVR</sequence>
<dbReference type="SUPFAM" id="SSF46604">
    <property type="entry name" value="Epsilon subunit of F1F0-ATP synthase C-terminal domain"/>
    <property type="match status" value="1"/>
</dbReference>
<evidence type="ECO:0000256" key="8">
    <source>
        <dbReference type="ARBA" id="ARBA00023065"/>
    </source>
</evidence>
<evidence type="ECO:0000313" key="17">
    <source>
        <dbReference type="EMBL" id="VVD60068.1"/>
    </source>
</evidence>
<dbReference type="PANTHER" id="PTHR13822">
    <property type="entry name" value="ATP SYNTHASE DELTA/EPSILON CHAIN"/>
    <property type="match status" value="1"/>
</dbReference>
<evidence type="ECO:0000256" key="3">
    <source>
        <dbReference type="ARBA" id="ARBA00005712"/>
    </source>
</evidence>
<dbReference type="PANTHER" id="PTHR13822:SF10">
    <property type="entry name" value="ATP SYNTHASE EPSILON CHAIN, CHLOROPLASTIC"/>
    <property type="match status" value="1"/>
</dbReference>
<evidence type="ECO:0000256" key="4">
    <source>
        <dbReference type="ARBA" id="ARBA00011648"/>
    </source>
</evidence>
<evidence type="ECO:0000256" key="5">
    <source>
        <dbReference type="ARBA" id="ARBA00022448"/>
    </source>
</evidence>
<evidence type="ECO:0000256" key="13">
    <source>
        <dbReference type="RuleBase" id="RU003656"/>
    </source>
</evidence>
<evidence type="ECO:0000256" key="10">
    <source>
        <dbReference type="ARBA" id="ARBA00023196"/>
    </source>
</evidence>
<gene>
    <name evidence="12" type="primary">atpC</name>
    <name evidence="17" type="ORF">PMO31116_00056</name>
</gene>
<keyword evidence="8 12" id="KW-0406">Ion transport</keyword>
<feature type="domain" description="ATP synthase epsilon subunit C-terminal" evidence="15">
    <location>
        <begin position="88"/>
        <end position="131"/>
    </location>
</feature>
<dbReference type="InterPro" id="IPR036771">
    <property type="entry name" value="ATPsynth_dsu/esu_N"/>
</dbReference>
<evidence type="ECO:0000259" key="15">
    <source>
        <dbReference type="Pfam" id="PF00401"/>
    </source>
</evidence>
<name>A0A5E4RDE3_9BURK</name>
<dbReference type="GO" id="GO:0005886">
    <property type="term" value="C:plasma membrane"/>
    <property type="evidence" value="ECO:0007669"/>
    <property type="project" value="UniProtKB-SubCell"/>
</dbReference>
<evidence type="ECO:0000259" key="16">
    <source>
        <dbReference type="Pfam" id="PF02823"/>
    </source>
</evidence>
<dbReference type="NCBIfam" id="NF001847">
    <property type="entry name" value="PRK00571.1-4"/>
    <property type="match status" value="1"/>
</dbReference>
<dbReference type="Gene3D" id="1.20.5.440">
    <property type="entry name" value="ATP synthase delta/epsilon subunit, C-terminal domain"/>
    <property type="match status" value="1"/>
</dbReference>
<evidence type="ECO:0000256" key="9">
    <source>
        <dbReference type="ARBA" id="ARBA00023136"/>
    </source>
</evidence>
<evidence type="ECO:0000313" key="18">
    <source>
        <dbReference type="Proteomes" id="UP000368474"/>
    </source>
</evidence>
<evidence type="ECO:0000256" key="12">
    <source>
        <dbReference type="HAMAP-Rule" id="MF_00530"/>
    </source>
</evidence>
<proteinExistence type="inferred from homology"/>
<keyword evidence="7 12" id="KW-0375">Hydrogen ion transport</keyword>
<evidence type="ECO:0000256" key="14">
    <source>
        <dbReference type="SAM" id="Coils"/>
    </source>
</evidence>
<keyword evidence="5 12" id="KW-0813">Transport</keyword>
<comment type="similarity">
    <text evidence="3 12 13">Belongs to the ATPase epsilon chain family.</text>
</comment>
<dbReference type="InterPro" id="IPR036794">
    <property type="entry name" value="ATP_F1_dsu/esu_C_sf"/>
</dbReference>
<feature type="domain" description="ATP synthase F1 complex delta/epsilon subunit N-terminal" evidence="16">
    <location>
        <begin position="5"/>
        <end position="83"/>
    </location>
</feature>
<keyword evidence="18" id="KW-1185">Reference proteome</keyword>
<reference evidence="17 18" key="1">
    <citation type="submission" date="2019-08" db="EMBL/GenBank/DDBJ databases">
        <authorList>
            <person name="Peeters C."/>
        </authorList>
    </citation>
    <scope>NUCLEOTIDE SEQUENCE [LARGE SCALE GENOMIC DNA]</scope>
    <source>
        <strain evidence="17 18">LMG 31116</strain>
    </source>
</reference>
<dbReference type="Proteomes" id="UP000368474">
    <property type="component" value="Unassembled WGS sequence"/>
</dbReference>
<keyword evidence="11 12" id="KW-0066">ATP synthesis</keyword>
<dbReference type="GO" id="GO:0005524">
    <property type="term" value="F:ATP binding"/>
    <property type="evidence" value="ECO:0007669"/>
    <property type="project" value="UniProtKB-UniRule"/>
</dbReference>
<keyword evidence="9 12" id="KW-0472">Membrane</keyword>
<keyword evidence="6 12" id="KW-1003">Cell membrane</keyword>
<dbReference type="InterPro" id="IPR020547">
    <property type="entry name" value="ATP_synth_F1_esu_C"/>
</dbReference>
<evidence type="ECO:0000256" key="6">
    <source>
        <dbReference type="ARBA" id="ARBA00022475"/>
    </source>
</evidence>
<dbReference type="NCBIfam" id="TIGR01216">
    <property type="entry name" value="ATP_synt_epsi"/>
    <property type="match status" value="1"/>
</dbReference>
<evidence type="ECO:0000256" key="1">
    <source>
        <dbReference type="ARBA" id="ARBA00003543"/>
    </source>
</evidence>
<dbReference type="Gene3D" id="2.60.15.10">
    <property type="entry name" value="F0F1 ATP synthase delta/epsilon subunit, N-terminal"/>
    <property type="match status" value="1"/>
</dbReference>
<dbReference type="HAMAP" id="MF_00530">
    <property type="entry name" value="ATP_synth_epsil_bac"/>
    <property type="match status" value="1"/>
</dbReference>
<dbReference type="Pfam" id="PF00401">
    <property type="entry name" value="ATP-synt_DE"/>
    <property type="match status" value="1"/>
</dbReference>
<dbReference type="EMBL" id="CABPSD010000001">
    <property type="protein sequence ID" value="VVD60068.1"/>
    <property type="molecule type" value="Genomic_DNA"/>
</dbReference>
<keyword evidence="10 12" id="KW-0139">CF(1)</keyword>
<accession>A0A5E4RDE3</accession>